<dbReference type="GO" id="GO:0006357">
    <property type="term" value="P:regulation of transcription by RNA polymerase II"/>
    <property type="evidence" value="ECO:0007669"/>
    <property type="project" value="InterPro"/>
</dbReference>
<dbReference type="OMA" id="DRFCYTP"/>
<dbReference type="eggNOG" id="ENOG502S0ID">
    <property type="taxonomic scope" value="Eukaryota"/>
</dbReference>
<evidence type="ECO:0000256" key="2">
    <source>
        <dbReference type="ARBA" id="ARBA00005713"/>
    </source>
</evidence>
<keyword evidence="4" id="KW-0238">DNA-binding</keyword>
<dbReference type="KEGG" id="dgr:6567012"/>
<keyword evidence="6" id="KW-0539">Nucleus</keyword>
<dbReference type="FunCoup" id="B4JPN4">
    <property type="interactions" value="481"/>
</dbReference>
<organism evidence="9">
    <name type="scientific">Drosophila grimshawi</name>
    <name type="common">Hawaiian fruit fly</name>
    <name type="synonym">Idiomyia grimshawi</name>
    <dbReference type="NCBI Taxonomy" id="7222"/>
    <lineage>
        <taxon>Eukaryota</taxon>
        <taxon>Metazoa</taxon>
        <taxon>Ecdysozoa</taxon>
        <taxon>Arthropoda</taxon>
        <taxon>Hexapoda</taxon>
        <taxon>Insecta</taxon>
        <taxon>Pterygota</taxon>
        <taxon>Neoptera</taxon>
        <taxon>Endopterygota</taxon>
        <taxon>Diptera</taxon>
        <taxon>Brachycera</taxon>
        <taxon>Muscomorpha</taxon>
        <taxon>Ephydroidea</taxon>
        <taxon>Drosophilidae</taxon>
        <taxon>Drosophila</taxon>
        <taxon>Hawaiian Drosophila</taxon>
    </lineage>
</organism>
<protein>
    <submittedName>
        <fullName evidence="8">GH13366</fullName>
    </submittedName>
</protein>
<dbReference type="GO" id="GO:0005634">
    <property type="term" value="C:nucleus"/>
    <property type="evidence" value="ECO:0007669"/>
    <property type="project" value="UniProtKB-SubCell"/>
</dbReference>
<keyword evidence="5" id="KW-0804">Transcription</keyword>
<dbReference type="InterPro" id="IPR039142">
    <property type="entry name" value="NRF1/Ewg"/>
</dbReference>
<dbReference type="Proteomes" id="UP000001070">
    <property type="component" value="Unassembled WGS sequence"/>
</dbReference>
<dbReference type="AlphaFoldDB" id="B4JPN4"/>
<dbReference type="InterPro" id="IPR019525">
    <property type="entry name" value="Nrf1_NLS/DNA-bd_dimer"/>
</dbReference>
<evidence type="ECO:0000256" key="6">
    <source>
        <dbReference type="ARBA" id="ARBA00023242"/>
    </source>
</evidence>
<dbReference type="PANTHER" id="PTHR20338">
    <property type="entry name" value="NUCLEAR RESPIRATORY FACTOR 1"/>
    <property type="match status" value="1"/>
</dbReference>
<comment type="subcellular location">
    <subcellularLocation>
        <location evidence="1">Nucleus</location>
    </subcellularLocation>
</comment>
<evidence type="ECO:0000259" key="7">
    <source>
        <dbReference type="Pfam" id="PF10491"/>
    </source>
</evidence>
<dbReference type="EMBL" id="CH916372">
    <property type="protein sequence ID" value="EDV98864.1"/>
    <property type="molecule type" value="Genomic_DNA"/>
</dbReference>
<dbReference type="HOGENOM" id="CLU_030302_0_0_1"/>
<evidence type="ECO:0000313" key="8">
    <source>
        <dbReference type="EMBL" id="EDV98864.1"/>
    </source>
</evidence>
<dbReference type="OrthoDB" id="6288734at2759"/>
<accession>B4JPN4</accession>
<evidence type="ECO:0000313" key="9">
    <source>
        <dbReference type="Proteomes" id="UP000001070"/>
    </source>
</evidence>
<dbReference type="GO" id="GO:0003700">
    <property type="term" value="F:DNA-binding transcription factor activity"/>
    <property type="evidence" value="ECO:0007669"/>
    <property type="project" value="InterPro"/>
</dbReference>
<keyword evidence="3" id="KW-0805">Transcription regulation</keyword>
<evidence type="ECO:0000256" key="3">
    <source>
        <dbReference type="ARBA" id="ARBA00023015"/>
    </source>
</evidence>
<dbReference type="InParanoid" id="B4JPN4"/>
<dbReference type="GO" id="GO:0003677">
    <property type="term" value="F:DNA binding"/>
    <property type="evidence" value="ECO:0007669"/>
    <property type="project" value="UniProtKB-KW"/>
</dbReference>
<name>B4JPN4_DROGR</name>
<feature type="domain" description="Nuclear respiratory factor 1 NLS/DNA-binding dimerisation" evidence="7">
    <location>
        <begin position="6"/>
        <end position="105"/>
    </location>
</feature>
<evidence type="ECO:0000256" key="1">
    <source>
        <dbReference type="ARBA" id="ARBA00004123"/>
    </source>
</evidence>
<comment type="similarity">
    <text evidence="2">Belongs to the NRF1/Ewg family.</text>
</comment>
<dbReference type="Pfam" id="PF10491">
    <property type="entry name" value="Nrf1_DNA-bind"/>
    <property type="match status" value="1"/>
</dbReference>
<gene>
    <name evidence="8" type="primary">Dgri\GH13366</name>
    <name evidence="8" type="ORF">Dgri_GH13366</name>
</gene>
<dbReference type="PhylomeDB" id="B4JPN4"/>
<evidence type="ECO:0000256" key="5">
    <source>
        <dbReference type="ARBA" id="ARBA00023163"/>
    </source>
</evidence>
<sequence>MEESDKSQQNMISNLPLLFANGYPTSLEKITESQLENFIPFMVQCSLGHINLPKKIDCSEPEWWPENAPFGIPLKKPKQFFGTWMEKMKEIVVICYQFHKSLFLLRFCNDLAAYEHASLRFINNYNSTTSLYDRRNNKLLVTFRNENMSYDRQQKNRKCLLLHKSKTDTHGDDSQYMMVEPPPFDIYLCDNCDAELYSKEAIFKHEKICNMEDDVILCDSPEPENKLENKNNENAELRNAFLLNFCLQSKATSCNFSKKAQRTHLLNEELVQTTTNRNRRISSRRNRAVPSLNRCSFIPISSPAGQKLLKSMKQTISSEYVFERQERVDRFCYTPLVVKSGCRHKPFEKKTIPSNIHITFKKMSEFSSHIYAFPRRQFAQRRDTTQNFLFLNSPLIKKCRPISVRLKKMSDNIGEQFPIPNTKLNIRLTRDTSLNSQWRISPSTEVVVDTIDLCSSDDDDQSNSSQTVLNSSDNRFAIISVSHKTDVVARRQENHIADETEWASSPPGYSQATISDDNSPKPLQQSVYIFSNYKTNSVLNRFGLESKANGSDKALMMAPSNTFAHAYNQENCNLSKRLVAVTDWCAAHPANTEKTDINQAADNGISLSNGTFENTLVVQPYNSSSRIISIDLTT</sequence>
<reference evidence="8 9" key="1">
    <citation type="journal article" date="2007" name="Nature">
        <title>Evolution of genes and genomes on the Drosophila phylogeny.</title>
        <authorList>
            <consortium name="Drosophila 12 Genomes Consortium"/>
            <person name="Clark A.G."/>
            <person name="Eisen M.B."/>
            <person name="Smith D.R."/>
            <person name="Bergman C.M."/>
            <person name="Oliver B."/>
            <person name="Markow T.A."/>
            <person name="Kaufman T.C."/>
            <person name="Kellis M."/>
            <person name="Gelbart W."/>
            <person name="Iyer V.N."/>
            <person name="Pollard D.A."/>
            <person name="Sackton T.B."/>
            <person name="Larracuente A.M."/>
            <person name="Singh N.D."/>
            <person name="Abad J.P."/>
            <person name="Abt D.N."/>
            <person name="Adryan B."/>
            <person name="Aguade M."/>
            <person name="Akashi H."/>
            <person name="Anderson W.W."/>
            <person name="Aquadro C.F."/>
            <person name="Ardell D.H."/>
            <person name="Arguello R."/>
            <person name="Artieri C.G."/>
            <person name="Barbash D.A."/>
            <person name="Barker D."/>
            <person name="Barsanti P."/>
            <person name="Batterham P."/>
            <person name="Batzoglou S."/>
            <person name="Begun D."/>
            <person name="Bhutkar A."/>
            <person name="Blanco E."/>
            <person name="Bosak S.A."/>
            <person name="Bradley R.K."/>
            <person name="Brand A.D."/>
            <person name="Brent M.R."/>
            <person name="Brooks A.N."/>
            <person name="Brown R.H."/>
            <person name="Butlin R.K."/>
            <person name="Caggese C."/>
            <person name="Calvi B.R."/>
            <person name="Bernardo de Carvalho A."/>
            <person name="Caspi A."/>
            <person name="Castrezana S."/>
            <person name="Celniker S.E."/>
            <person name="Chang J.L."/>
            <person name="Chapple C."/>
            <person name="Chatterji S."/>
            <person name="Chinwalla A."/>
            <person name="Civetta A."/>
            <person name="Clifton S.W."/>
            <person name="Comeron J.M."/>
            <person name="Costello J.C."/>
            <person name="Coyne J.A."/>
            <person name="Daub J."/>
            <person name="David R.G."/>
            <person name="Delcher A.L."/>
            <person name="Delehaunty K."/>
            <person name="Do C.B."/>
            <person name="Ebling H."/>
            <person name="Edwards K."/>
            <person name="Eickbush T."/>
            <person name="Evans J.D."/>
            <person name="Filipski A."/>
            <person name="Findeiss S."/>
            <person name="Freyhult E."/>
            <person name="Fulton L."/>
            <person name="Fulton R."/>
            <person name="Garcia A.C."/>
            <person name="Gardiner A."/>
            <person name="Garfield D.A."/>
            <person name="Garvin B.E."/>
            <person name="Gibson G."/>
            <person name="Gilbert D."/>
            <person name="Gnerre S."/>
            <person name="Godfrey J."/>
            <person name="Good R."/>
            <person name="Gotea V."/>
            <person name="Gravely B."/>
            <person name="Greenberg A.J."/>
            <person name="Griffiths-Jones S."/>
            <person name="Gross S."/>
            <person name="Guigo R."/>
            <person name="Gustafson E.A."/>
            <person name="Haerty W."/>
            <person name="Hahn M.W."/>
            <person name="Halligan D.L."/>
            <person name="Halpern A.L."/>
            <person name="Halter G.M."/>
            <person name="Han M.V."/>
            <person name="Heger A."/>
            <person name="Hillier L."/>
            <person name="Hinrichs A.S."/>
            <person name="Holmes I."/>
            <person name="Hoskins R.A."/>
            <person name="Hubisz M.J."/>
            <person name="Hultmark D."/>
            <person name="Huntley M.A."/>
            <person name="Jaffe D.B."/>
            <person name="Jagadeeshan S."/>
            <person name="Jeck W.R."/>
            <person name="Johnson J."/>
            <person name="Jones C.D."/>
            <person name="Jordan W.C."/>
            <person name="Karpen G.H."/>
            <person name="Kataoka E."/>
            <person name="Keightley P.D."/>
            <person name="Kheradpour P."/>
            <person name="Kirkness E.F."/>
            <person name="Koerich L.B."/>
            <person name="Kristiansen K."/>
            <person name="Kudrna D."/>
            <person name="Kulathinal R.J."/>
            <person name="Kumar S."/>
            <person name="Kwok R."/>
            <person name="Lander E."/>
            <person name="Langley C.H."/>
            <person name="Lapoint R."/>
            <person name="Lazzaro B.P."/>
            <person name="Lee S.J."/>
            <person name="Levesque L."/>
            <person name="Li R."/>
            <person name="Lin C.F."/>
            <person name="Lin M.F."/>
            <person name="Lindblad-Toh K."/>
            <person name="Llopart A."/>
            <person name="Long M."/>
            <person name="Low L."/>
            <person name="Lozovsky E."/>
            <person name="Lu J."/>
            <person name="Luo M."/>
            <person name="Machado C.A."/>
            <person name="Makalowski W."/>
            <person name="Marzo M."/>
            <person name="Matsuda M."/>
            <person name="Matzkin L."/>
            <person name="McAllister B."/>
            <person name="McBride C.S."/>
            <person name="McKernan B."/>
            <person name="McKernan K."/>
            <person name="Mendez-Lago M."/>
            <person name="Minx P."/>
            <person name="Mollenhauer M.U."/>
            <person name="Montooth K."/>
            <person name="Mount S.M."/>
            <person name="Mu X."/>
            <person name="Myers E."/>
            <person name="Negre B."/>
            <person name="Newfeld S."/>
            <person name="Nielsen R."/>
            <person name="Noor M.A."/>
            <person name="O'Grady P."/>
            <person name="Pachter L."/>
            <person name="Papaceit M."/>
            <person name="Parisi M.J."/>
            <person name="Parisi M."/>
            <person name="Parts L."/>
            <person name="Pedersen J.S."/>
            <person name="Pesole G."/>
            <person name="Phillippy A.M."/>
            <person name="Ponting C.P."/>
            <person name="Pop M."/>
            <person name="Porcelli D."/>
            <person name="Powell J.R."/>
            <person name="Prohaska S."/>
            <person name="Pruitt K."/>
            <person name="Puig M."/>
            <person name="Quesneville H."/>
            <person name="Ram K.R."/>
            <person name="Rand D."/>
            <person name="Rasmussen M.D."/>
            <person name="Reed L.K."/>
            <person name="Reenan R."/>
            <person name="Reily A."/>
            <person name="Remington K.A."/>
            <person name="Rieger T.T."/>
            <person name="Ritchie M.G."/>
            <person name="Robin C."/>
            <person name="Rogers Y.H."/>
            <person name="Rohde C."/>
            <person name="Rozas J."/>
            <person name="Rubenfield M.J."/>
            <person name="Ruiz A."/>
            <person name="Russo S."/>
            <person name="Salzberg S.L."/>
            <person name="Sanchez-Gracia A."/>
            <person name="Saranga D.J."/>
            <person name="Sato H."/>
            <person name="Schaeffer S.W."/>
            <person name="Schatz M.C."/>
            <person name="Schlenke T."/>
            <person name="Schwartz R."/>
            <person name="Segarra C."/>
            <person name="Singh R.S."/>
            <person name="Sirot L."/>
            <person name="Sirota M."/>
            <person name="Sisneros N.B."/>
            <person name="Smith C.D."/>
            <person name="Smith T.F."/>
            <person name="Spieth J."/>
            <person name="Stage D.E."/>
            <person name="Stark A."/>
            <person name="Stephan W."/>
            <person name="Strausberg R.L."/>
            <person name="Strempel S."/>
            <person name="Sturgill D."/>
            <person name="Sutton G."/>
            <person name="Sutton G.G."/>
            <person name="Tao W."/>
            <person name="Teichmann S."/>
            <person name="Tobari Y.N."/>
            <person name="Tomimura Y."/>
            <person name="Tsolas J.M."/>
            <person name="Valente V.L."/>
            <person name="Venter E."/>
            <person name="Venter J.C."/>
            <person name="Vicario S."/>
            <person name="Vieira F.G."/>
            <person name="Vilella A.J."/>
            <person name="Villasante A."/>
            <person name="Walenz B."/>
            <person name="Wang J."/>
            <person name="Wasserman M."/>
            <person name="Watts T."/>
            <person name="Wilson D."/>
            <person name="Wilson R.K."/>
            <person name="Wing R.A."/>
            <person name="Wolfner M.F."/>
            <person name="Wong A."/>
            <person name="Wong G.K."/>
            <person name="Wu C.I."/>
            <person name="Wu G."/>
            <person name="Yamamoto D."/>
            <person name="Yang H.P."/>
            <person name="Yang S.P."/>
            <person name="Yorke J.A."/>
            <person name="Yoshida K."/>
            <person name="Zdobnov E."/>
            <person name="Zhang P."/>
            <person name="Zhang Y."/>
            <person name="Zimin A.V."/>
            <person name="Baldwin J."/>
            <person name="Abdouelleil A."/>
            <person name="Abdulkadir J."/>
            <person name="Abebe A."/>
            <person name="Abera B."/>
            <person name="Abreu J."/>
            <person name="Acer S.C."/>
            <person name="Aftuck L."/>
            <person name="Alexander A."/>
            <person name="An P."/>
            <person name="Anderson E."/>
            <person name="Anderson S."/>
            <person name="Arachi H."/>
            <person name="Azer M."/>
            <person name="Bachantsang P."/>
            <person name="Barry A."/>
            <person name="Bayul T."/>
            <person name="Berlin A."/>
            <person name="Bessette D."/>
            <person name="Bloom T."/>
            <person name="Blye J."/>
            <person name="Boguslavskiy L."/>
            <person name="Bonnet C."/>
            <person name="Boukhgalter B."/>
            <person name="Bourzgui I."/>
            <person name="Brown A."/>
            <person name="Cahill P."/>
            <person name="Channer S."/>
            <person name="Cheshatsang Y."/>
            <person name="Chuda L."/>
            <person name="Citroen M."/>
            <person name="Collymore A."/>
            <person name="Cooke P."/>
            <person name="Costello M."/>
            <person name="D'Aco K."/>
            <person name="Daza R."/>
            <person name="De Haan G."/>
            <person name="DeGray S."/>
            <person name="DeMaso C."/>
            <person name="Dhargay N."/>
            <person name="Dooley K."/>
            <person name="Dooley E."/>
            <person name="Doricent M."/>
            <person name="Dorje P."/>
            <person name="Dorjee K."/>
            <person name="Dupes A."/>
            <person name="Elong R."/>
            <person name="Falk J."/>
            <person name="Farina A."/>
            <person name="Faro S."/>
            <person name="Ferguson D."/>
            <person name="Fisher S."/>
            <person name="Foley C.D."/>
            <person name="Franke A."/>
            <person name="Friedrich D."/>
            <person name="Gadbois L."/>
            <person name="Gearin G."/>
            <person name="Gearin C.R."/>
            <person name="Giannoukos G."/>
            <person name="Goode T."/>
            <person name="Graham J."/>
            <person name="Grandbois E."/>
            <person name="Grewal S."/>
            <person name="Gyaltsen K."/>
            <person name="Hafez N."/>
            <person name="Hagos B."/>
            <person name="Hall J."/>
            <person name="Henson C."/>
            <person name="Hollinger A."/>
            <person name="Honan T."/>
            <person name="Huard M.D."/>
            <person name="Hughes L."/>
            <person name="Hurhula B."/>
            <person name="Husby M.E."/>
            <person name="Kamat A."/>
            <person name="Kanga B."/>
            <person name="Kashin S."/>
            <person name="Khazanovich D."/>
            <person name="Kisner P."/>
            <person name="Lance K."/>
            <person name="Lara M."/>
            <person name="Lee W."/>
            <person name="Lennon N."/>
            <person name="Letendre F."/>
            <person name="LeVine R."/>
            <person name="Lipovsky A."/>
            <person name="Liu X."/>
            <person name="Liu J."/>
            <person name="Liu S."/>
            <person name="Lokyitsang T."/>
            <person name="Lokyitsang Y."/>
            <person name="Lubonja R."/>
            <person name="Lui A."/>
            <person name="MacDonald P."/>
            <person name="Magnisalis V."/>
            <person name="Maru K."/>
            <person name="Matthews C."/>
            <person name="McCusker W."/>
            <person name="McDonough S."/>
            <person name="Mehta T."/>
            <person name="Meldrim J."/>
            <person name="Meneus L."/>
            <person name="Mihai O."/>
            <person name="Mihalev A."/>
            <person name="Mihova T."/>
            <person name="Mittelman R."/>
            <person name="Mlenga V."/>
            <person name="Montmayeur A."/>
            <person name="Mulrain L."/>
            <person name="Navidi A."/>
            <person name="Naylor J."/>
            <person name="Negash T."/>
            <person name="Nguyen T."/>
            <person name="Nguyen N."/>
            <person name="Nicol R."/>
            <person name="Norbu C."/>
            <person name="Norbu N."/>
            <person name="Novod N."/>
            <person name="O'Neill B."/>
            <person name="Osman S."/>
            <person name="Markiewicz E."/>
            <person name="Oyono O.L."/>
            <person name="Patti C."/>
            <person name="Phunkhang P."/>
            <person name="Pierre F."/>
            <person name="Priest M."/>
            <person name="Raghuraman S."/>
            <person name="Rege F."/>
            <person name="Reyes R."/>
            <person name="Rise C."/>
            <person name="Rogov P."/>
            <person name="Ross K."/>
            <person name="Ryan E."/>
            <person name="Settipalli S."/>
            <person name="Shea T."/>
            <person name="Sherpa N."/>
            <person name="Shi L."/>
            <person name="Shih D."/>
            <person name="Sparrow T."/>
            <person name="Spaulding J."/>
            <person name="Stalker J."/>
            <person name="Stange-Thomann N."/>
            <person name="Stavropoulos S."/>
            <person name="Stone C."/>
            <person name="Strader C."/>
            <person name="Tesfaye S."/>
            <person name="Thomson T."/>
            <person name="Thoulutsang Y."/>
            <person name="Thoulutsang D."/>
            <person name="Topham K."/>
            <person name="Topping I."/>
            <person name="Tsamla T."/>
            <person name="Vassiliev H."/>
            <person name="Vo A."/>
            <person name="Wangchuk T."/>
            <person name="Wangdi T."/>
            <person name="Weiand M."/>
            <person name="Wilkinson J."/>
            <person name="Wilson A."/>
            <person name="Yadav S."/>
            <person name="Young G."/>
            <person name="Yu Q."/>
            <person name="Zembek L."/>
            <person name="Zhong D."/>
            <person name="Zimmer A."/>
            <person name="Zwirko Z."/>
            <person name="Jaffe D.B."/>
            <person name="Alvarez P."/>
            <person name="Brockman W."/>
            <person name="Butler J."/>
            <person name="Chin C."/>
            <person name="Gnerre S."/>
            <person name="Grabherr M."/>
            <person name="Kleber M."/>
            <person name="Mauceli E."/>
            <person name="MacCallum I."/>
        </authorList>
    </citation>
    <scope>NUCLEOTIDE SEQUENCE [LARGE SCALE GENOMIC DNA]</scope>
    <source>
        <strain evidence="9">Tucson 15287-2541.00</strain>
    </source>
</reference>
<keyword evidence="9" id="KW-1185">Reference proteome</keyword>
<proteinExistence type="inferred from homology"/>
<evidence type="ECO:0000256" key="4">
    <source>
        <dbReference type="ARBA" id="ARBA00023125"/>
    </source>
</evidence>